<organism evidence="1 2">
    <name type="scientific">Alkalibacillus flavidus</name>
    <dbReference type="NCBI Taxonomy" id="546021"/>
    <lineage>
        <taxon>Bacteria</taxon>
        <taxon>Bacillati</taxon>
        <taxon>Bacillota</taxon>
        <taxon>Bacilli</taxon>
        <taxon>Bacillales</taxon>
        <taxon>Bacillaceae</taxon>
        <taxon>Alkalibacillus</taxon>
    </lineage>
</organism>
<evidence type="ECO:0000313" key="2">
    <source>
        <dbReference type="Proteomes" id="UP001549167"/>
    </source>
</evidence>
<accession>A0ABV2KVT2</accession>
<protein>
    <submittedName>
        <fullName evidence="1">NADPH:quinone reductase-like Zn-dependent oxidoreductase</fullName>
    </submittedName>
</protein>
<dbReference type="InterPro" id="IPR011032">
    <property type="entry name" value="GroES-like_sf"/>
</dbReference>
<sequence length="59" mass="6321">MRAVQVTGYGGIDQLQTVTKDVPSPKAHEVLVQVKACAINNTEIWMREGAYGTGSASGW</sequence>
<dbReference type="Proteomes" id="UP001549167">
    <property type="component" value="Unassembled WGS sequence"/>
</dbReference>
<comment type="caution">
    <text evidence="1">The sequence shown here is derived from an EMBL/GenBank/DDBJ whole genome shotgun (WGS) entry which is preliminary data.</text>
</comment>
<dbReference type="Gene3D" id="3.90.180.10">
    <property type="entry name" value="Medium-chain alcohol dehydrogenases, catalytic domain"/>
    <property type="match status" value="1"/>
</dbReference>
<keyword evidence="2" id="KW-1185">Reference proteome</keyword>
<dbReference type="SUPFAM" id="SSF50129">
    <property type="entry name" value="GroES-like"/>
    <property type="match status" value="1"/>
</dbReference>
<name>A0ABV2KVT2_9BACI</name>
<reference evidence="1 2" key="1">
    <citation type="submission" date="2024-06" db="EMBL/GenBank/DDBJ databases">
        <title>Genomic Encyclopedia of Type Strains, Phase IV (KMG-IV): sequencing the most valuable type-strain genomes for metagenomic binning, comparative biology and taxonomic classification.</title>
        <authorList>
            <person name="Goeker M."/>
        </authorList>
    </citation>
    <scope>NUCLEOTIDE SEQUENCE [LARGE SCALE GENOMIC DNA]</scope>
    <source>
        <strain evidence="1 2">DSM 23520</strain>
    </source>
</reference>
<gene>
    <name evidence="1" type="ORF">ABID56_001564</name>
</gene>
<evidence type="ECO:0000313" key="1">
    <source>
        <dbReference type="EMBL" id="MET3683469.1"/>
    </source>
</evidence>
<dbReference type="EMBL" id="JBEPMX010000007">
    <property type="protein sequence ID" value="MET3683469.1"/>
    <property type="molecule type" value="Genomic_DNA"/>
</dbReference>
<proteinExistence type="predicted"/>